<keyword evidence="3" id="KW-1185">Reference proteome</keyword>
<evidence type="ECO:0000313" key="3">
    <source>
        <dbReference type="Proteomes" id="UP000632774"/>
    </source>
</evidence>
<reference evidence="2 3" key="1">
    <citation type="submission" date="2020-10" db="EMBL/GenBank/DDBJ databases">
        <title>Mucilaginibacter mali sp. nov., isolated from rhizosphere soil of apple orchard.</title>
        <authorList>
            <person name="Lee J.-S."/>
            <person name="Kim H.S."/>
            <person name="Kim J.-S."/>
        </authorList>
    </citation>
    <scope>NUCLEOTIDE SEQUENCE [LARGE SCALE GENOMIC DNA]</scope>
    <source>
        <strain evidence="2 3">KCTC 23157</strain>
    </source>
</reference>
<feature type="transmembrane region" description="Helical" evidence="1">
    <location>
        <begin position="59"/>
        <end position="80"/>
    </location>
</feature>
<comment type="caution">
    <text evidence="2">The sequence shown here is derived from an EMBL/GenBank/DDBJ whole genome shotgun (WGS) entry which is preliminary data.</text>
</comment>
<sequence length="135" mass="15685">MAETPKSWAMLHGKCPRCRRGNMFVGATYSWKGNQMHEKCPQCNLTFEIEPGYFYAAMYVSYAMNVAEAVTLAVATYMFSHNMDSPWLYLSIILGGCILLAPFNYRYSRILMLYWLSPKIHYQPYLDTDDQQKHA</sequence>
<keyword evidence="1" id="KW-1133">Transmembrane helix</keyword>
<name>A0ABR9XJN8_9SPHI</name>
<evidence type="ECO:0000313" key="2">
    <source>
        <dbReference type="EMBL" id="MBE9667486.1"/>
    </source>
</evidence>
<protein>
    <submittedName>
        <fullName evidence="2">DUF983 domain-containing protein</fullName>
    </submittedName>
</protein>
<keyword evidence="1" id="KW-0472">Membrane</keyword>
<dbReference type="Proteomes" id="UP000632774">
    <property type="component" value="Unassembled WGS sequence"/>
</dbReference>
<dbReference type="RefSeq" id="WP_194106949.1">
    <property type="nucleotide sequence ID" value="NZ_JADFFM010000002.1"/>
</dbReference>
<evidence type="ECO:0000256" key="1">
    <source>
        <dbReference type="SAM" id="Phobius"/>
    </source>
</evidence>
<accession>A0ABR9XJN8</accession>
<feature type="transmembrane region" description="Helical" evidence="1">
    <location>
        <begin position="86"/>
        <end position="105"/>
    </location>
</feature>
<keyword evidence="1" id="KW-0812">Transmembrane</keyword>
<dbReference type="EMBL" id="JADFFM010000002">
    <property type="protein sequence ID" value="MBE9667486.1"/>
    <property type="molecule type" value="Genomic_DNA"/>
</dbReference>
<gene>
    <name evidence="2" type="ORF">IRJ18_14025</name>
</gene>
<proteinExistence type="predicted"/>
<organism evidence="2 3">
    <name type="scientific">Mucilaginibacter boryungensis</name>
    <dbReference type="NCBI Taxonomy" id="768480"/>
    <lineage>
        <taxon>Bacteria</taxon>
        <taxon>Pseudomonadati</taxon>
        <taxon>Bacteroidota</taxon>
        <taxon>Sphingobacteriia</taxon>
        <taxon>Sphingobacteriales</taxon>
        <taxon>Sphingobacteriaceae</taxon>
        <taxon>Mucilaginibacter</taxon>
    </lineage>
</organism>